<feature type="compositionally biased region" description="Basic and acidic residues" evidence="1">
    <location>
        <begin position="60"/>
        <end position="74"/>
    </location>
</feature>
<dbReference type="Proteomes" id="UP001327560">
    <property type="component" value="Chromosome 7"/>
</dbReference>
<protein>
    <submittedName>
        <fullName evidence="2">Uncharacterized protein</fullName>
    </submittedName>
</protein>
<proteinExistence type="predicted"/>
<gene>
    <name evidence="2" type="ORF">Cni_G22839</name>
</gene>
<organism evidence="2 3">
    <name type="scientific">Canna indica</name>
    <name type="common">Indian-shot</name>
    <dbReference type="NCBI Taxonomy" id="4628"/>
    <lineage>
        <taxon>Eukaryota</taxon>
        <taxon>Viridiplantae</taxon>
        <taxon>Streptophyta</taxon>
        <taxon>Embryophyta</taxon>
        <taxon>Tracheophyta</taxon>
        <taxon>Spermatophyta</taxon>
        <taxon>Magnoliopsida</taxon>
        <taxon>Liliopsida</taxon>
        <taxon>Zingiberales</taxon>
        <taxon>Cannaceae</taxon>
        <taxon>Canna</taxon>
    </lineage>
</organism>
<keyword evidence="3" id="KW-1185">Reference proteome</keyword>
<feature type="region of interest" description="Disordered" evidence="1">
    <location>
        <begin position="43"/>
        <end position="219"/>
    </location>
</feature>
<sequence length="219" mass="24141">MLPSSGESWRLQAIVERPHPRSTRASSILRRWHELEDASVVDRERERLRFPSPSSNSRNRQKDGKSCNHAKWVDDFELSSNESDGNDNRREINKPTKAASIVQNAKAEDIDDRETSREQSPVLGGSLFAGGEGKSAAEEEGKSTPASQASHHREGTVGRPSSLKLGDSGHTAVSRIKGSGWTLRRQVATVESDMLREEDRGKAMGDDRVGIQDPSGKQD</sequence>
<dbReference type="AlphaFoldDB" id="A0AAQ3KT36"/>
<feature type="compositionally biased region" description="Basic and acidic residues" evidence="1">
    <location>
        <begin position="193"/>
        <end position="219"/>
    </location>
</feature>
<accession>A0AAQ3KT36</accession>
<evidence type="ECO:0000313" key="2">
    <source>
        <dbReference type="EMBL" id="WOL14059.1"/>
    </source>
</evidence>
<evidence type="ECO:0000256" key="1">
    <source>
        <dbReference type="SAM" id="MobiDB-lite"/>
    </source>
</evidence>
<evidence type="ECO:0000313" key="3">
    <source>
        <dbReference type="Proteomes" id="UP001327560"/>
    </source>
</evidence>
<feature type="region of interest" description="Disordered" evidence="1">
    <location>
        <begin position="1"/>
        <end position="25"/>
    </location>
</feature>
<name>A0AAQ3KT36_9LILI</name>
<reference evidence="2 3" key="1">
    <citation type="submission" date="2023-10" db="EMBL/GenBank/DDBJ databases">
        <title>Chromosome-scale genome assembly provides insights into flower coloration mechanisms of Canna indica.</title>
        <authorList>
            <person name="Li C."/>
        </authorList>
    </citation>
    <scope>NUCLEOTIDE SEQUENCE [LARGE SCALE GENOMIC DNA]</scope>
    <source>
        <tissue evidence="2">Flower</tissue>
    </source>
</reference>
<dbReference type="EMBL" id="CP136896">
    <property type="protein sequence ID" value="WOL14059.1"/>
    <property type="molecule type" value="Genomic_DNA"/>
</dbReference>